<dbReference type="RefSeq" id="WP_134565390.1">
    <property type="nucleotide sequence ID" value="NZ_SOFP01000016.1"/>
</dbReference>
<dbReference type="Gene3D" id="2.120.10.10">
    <property type="match status" value="1"/>
</dbReference>
<dbReference type="CDD" id="cd15482">
    <property type="entry name" value="Sialidase_non-viral"/>
    <property type="match status" value="1"/>
</dbReference>
<dbReference type="InterPro" id="IPR036278">
    <property type="entry name" value="Sialidase_sf"/>
</dbReference>
<feature type="signal peptide" evidence="2">
    <location>
        <begin position="1"/>
        <end position="25"/>
    </location>
</feature>
<feature type="region of interest" description="Disordered" evidence="1">
    <location>
        <begin position="29"/>
        <end position="52"/>
    </location>
</feature>
<proteinExistence type="predicted"/>
<sequence length="568" mass="58686">MRVHRLLVAGAVALVASLPVSIAAAASPDMSTRVSVGSPPSPFSQNKQNEPGLALDASRPNVLVAGSNDEIDMEACNAGAPTSCPFTPGVGVSGVYFSFDSGHTWTQPTYQGWTARDCLGPASCAPHVGSIGTLPKYFENGLVSNGDAELAFGPKRGANGKFSWAAGSRLYYSNIATNFGSTRDDQAFKGTGAIAVSRTDNVTAAAAGDANAWMDPVIVSRQSSATFSDKEQLWADNAASSPFFGNAYVCNVSFRSNGGAPEPVMFHRSTDGGDSWTTTQLSSATNNVQTGGRQGCAIRTDSTGRISVVWSGFDQKSNSGVFFQVTSDNGGANFTRPQIIMATAGIGQLDPVTGRSTIDGVAGSRTDVFPSIDIANGAPSGIGAPNTIVLGWSDDRAGLNNEKAYVSYSANRGASYSPATAVSTAGDRANQPAVAIAPDGSKVYITYNAWHQPWQTTTASARPMEGVVLSGPAGGSLVEANRGASGDARGSSANSLTAEFLGDYNYAVASNTYGSTVWNDVRNATDCPAVDAFRQSLVSGSPTSKPSPCQTPPTAFGNTEIFGWTSAP</sequence>
<evidence type="ECO:0000313" key="4">
    <source>
        <dbReference type="Proteomes" id="UP000298412"/>
    </source>
</evidence>
<dbReference type="Proteomes" id="UP000298412">
    <property type="component" value="Unassembled WGS sequence"/>
</dbReference>
<evidence type="ECO:0000256" key="2">
    <source>
        <dbReference type="SAM" id="SignalP"/>
    </source>
</evidence>
<feature type="region of interest" description="Disordered" evidence="1">
    <location>
        <begin position="538"/>
        <end position="558"/>
    </location>
</feature>
<dbReference type="OrthoDB" id="127969at2"/>
<protein>
    <submittedName>
        <fullName evidence="3">Exo-alpha-sialidase</fullName>
    </submittedName>
</protein>
<evidence type="ECO:0000313" key="3">
    <source>
        <dbReference type="EMBL" id="TFC18931.1"/>
    </source>
</evidence>
<dbReference type="EMBL" id="SOFP01000016">
    <property type="protein sequence ID" value="TFC18931.1"/>
    <property type="molecule type" value="Genomic_DNA"/>
</dbReference>
<dbReference type="AlphaFoldDB" id="A0A4R8WZ29"/>
<keyword evidence="2" id="KW-0732">Signal</keyword>
<evidence type="ECO:0000256" key="1">
    <source>
        <dbReference type="SAM" id="MobiDB-lite"/>
    </source>
</evidence>
<comment type="caution">
    <text evidence="3">The sequence shown here is derived from an EMBL/GenBank/DDBJ whole genome shotgun (WGS) entry which is preliminary data.</text>
</comment>
<feature type="chain" id="PRO_5020466508" evidence="2">
    <location>
        <begin position="26"/>
        <end position="568"/>
    </location>
</feature>
<reference evidence="3 4" key="1">
    <citation type="submission" date="2019-03" db="EMBL/GenBank/DDBJ databases">
        <title>Genomics of glacier-inhabiting Cryobacterium strains.</title>
        <authorList>
            <person name="Liu Q."/>
            <person name="Xin Y.-H."/>
        </authorList>
    </citation>
    <scope>NUCLEOTIDE SEQUENCE [LARGE SCALE GENOMIC DNA]</scope>
    <source>
        <strain evidence="3 4">MDT1-3</strain>
    </source>
</reference>
<keyword evidence="4" id="KW-1185">Reference proteome</keyword>
<gene>
    <name evidence="3" type="ORF">E3O19_03800</name>
</gene>
<feature type="compositionally biased region" description="Polar residues" evidence="1">
    <location>
        <begin position="538"/>
        <end position="557"/>
    </location>
</feature>
<dbReference type="SUPFAM" id="SSF50939">
    <property type="entry name" value="Sialidases"/>
    <property type="match status" value="1"/>
</dbReference>
<name>A0A4R8WZ29_9MICO</name>
<organism evidence="3 4">
    <name type="scientific">Cryobacterium algoritolerans</name>
    <dbReference type="NCBI Taxonomy" id="1259184"/>
    <lineage>
        <taxon>Bacteria</taxon>
        <taxon>Bacillati</taxon>
        <taxon>Actinomycetota</taxon>
        <taxon>Actinomycetes</taxon>
        <taxon>Micrococcales</taxon>
        <taxon>Microbacteriaceae</taxon>
        <taxon>Cryobacterium</taxon>
    </lineage>
</organism>
<accession>A0A4R8WZ29</accession>